<feature type="signal peptide" evidence="1">
    <location>
        <begin position="1"/>
        <end position="22"/>
    </location>
</feature>
<gene>
    <name evidence="2" type="ORF">H9Y05_07595</name>
</gene>
<reference evidence="2" key="1">
    <citation type="submission" date="2020-09" db="EMBL/GenBank/DDBJ databases">
        <title>Taishania pollutisoli gen. nov., sp. nov., Isolated from Tetrabromobisphenol A-Contaminated Soil.</title>
        <authorList>
            <person name="Chen Q."/>
        </authorList>
    </citation>
    <scope>NUCLEOTIDE SEQUENCE</scope>
    <source>
        <strain evidence="2">CZZ-1</strain>
    </source>
</reference>
<dbReference type="Proteomes" id="UP000652681">
    <property type="component" value="Unassembled WGS sequence"/>
</dbReference>
<feature type="chain" id="PRO_5035308066" description="Phosphate/phosphite/phosphonate ABC transporter substrate-binding protein" evidence="1">
    <location>
        <begin position="23"/>
        <end position="118"/>
    </location>
</feature>
<organism evidence="2 3">
    <name type="scientific">Taishania pollutisoli</name>
    <dbReference type="NCBI Taxonomy" id="2766479"/>
    <lineage>
        <taxon>Bacteria</taxon>
        <taxon>Pseudomonadati</taxon>
        <taxon>Bacteroidota</taxon>
        <taxon>Flavobacteriia</taxon>
        <taxon>Flavobacteriales</taxon>
        <taxon>Crocinitomicaceae</taxon>
        <taxon>Taishania</taxon>
    </lineage>
</organism>
<evidence type="ECO:0008006" key="4">
    <source>
        <dbReference type="Google" id="ProtNLM"/>
    </source>
</evidence>
<dbReference type="EMBL" id="JACVEL010000004">
    <property type="protein sequence ID" value="MBC9812337.1"/>
    <property type="molecule type" value="Genomic_DNA"/>
</dbReference>
<evidence type="ECO:0000256" key="1">
    <source>
        <dbReference type="SAM" id="SignalP"/>
    </source>
</evidence>
<dbReference type="RefSeq" id="WP_163489734.1">
    <property type="nucleotide sequence ID" value="NZ_JACVEL010000004.1"/>
</dbReference>
<proteinExistence type="predicted"/>
<name>A0A8J6TSL0_9FLAO</name>
<accession>A0A8J6TSL0</accession>
<evidence type="ECO:0000313" key="2">
    <source>
        <dbReference type="EMBL" id="MBC9812337.1"/>
    </source>
</evidence>
<sequence length="118" mass="13327">MKYIIISFLLSVLFIFQGTTHAQNLVPVESTIEHADKLRPCLLVYVDPEPKTLKKAWRDFLKEKYDFKLKGIGFLSNKDVLSAKKVTLPAISPNALDFYTEIVPDANGSQMKVFASYG</sequence>
<dbReference type="AlphaFoldDB" id="A0A8J6TSL0"/>
<comment type="caution">
    <text evidence="2">The sequence shown here is derived from an EMBL/GenBank/DDBJ whole genome shotgun (WGS) entry which is preliminary data.</text>
</comment>
<keyword evidence="3" id="KW-1185">Reference proteome</keyword>
<keyword evidence="1" id="KW-0732">Signal</keyword>
<evidence type="ECO:0000313" key="3">
    <source>
        <dbReference type="Proteomes" id="UP000652681"/>
    </source>
</evidence>
<protein>
    <recommendedName>
        <fullName evidence="4">Phosphate/phosphite/phosphonate ABC transporter substrate-binding protein</fullName>
    </recommendedName>
</protein>